<dbReference type="InterPro" id="IPR025282">
    <property type="entry name" value="DUF4214"/>
</dbReference>
<feature type="signal peptide" evidence="10">
    <location>
        <begin position="1"/>
        <end position="24"/>
    </location>
</feature>
<dbReference type="GO" id="GO:0018104">
    <property type="term" value="P:peptidoglycan-protein cross-linking"/>
    <property type="evidence" value="ECO:0007669"/>
    <property type="project" value="TreeGrafter"/>
</dbReference>
<protein>
    <submittedName>
        <fullName evidence="12">DUF4214 domain-containing protein</fullName>
    </submittedName>
</protein>
<keyword evidence="10" id="KW-0732">Signal</keyword>
<dbReference type="PANTHER" id="PTHR30582">
    <property type="entry name" value="L,D-TRANSPEPTIDASE"/>
    <property type="match status" value="1"/>
</dbReference>
<dbReference type="InterPro" id="IPR050979">
    <property type="entry name" value="LD-transpeptidase"/>
</dbReference>
<evidence type="ECO:0000256" key="9">
    <source>
        <dbReference type="SAM" id="MobiDB-lite"/>
    </source>
</evidence>
<dbReference type="PANTHER" id="PTHR30582:SF2">
    <property type="entry name" value="L,D-TRANSPEPTIDASE YCIB-RELATED"/>
    <property type="match status" value="1"/>
</dbReference>
<dbReference type="GO" id="GO:0071972">
    <property type="term" value="F:peptidoglycan L,D-transpeptidase activity"/>
    <property type="evidence" value="ECO:0007669"/>
    <property type="project" value="TreeGrafter"/>
</dbReference>
<dbReference type="EMBL" id="JAJEQR010000008">
    <property type="protein sequence ID" value="MCC2230151.1"/>
    <property type="molecule type" value="Genomic_DNA"/>
</dbReference>
<feature type="domain" description="L,D-TPase catalytic" evidence="11">
    <location>
        <begin position="562"/>
        <end position="688"/>
    </location>
</feature>
<keyword evidence="2" id="KW-0808">Transferase</keyword>
<evidence type="ECO:0000256" key="6">
    <source>
        <dbReference type="ARBA" id="ARBA00023316"/>
    </source>
</evidence>
<dbReference type="PROSITE" id="PS52029">
    <property type="entry name" value="LD_TPASE"/>
    <property type="match status" value="1"/>
</dbReference>
<dbReference type="SUPFAM" id="SSF141523">
    <property type="entry name" value="L,D-transpeptidase catalytic domain-like"/>
    <property type="match status" value="1"/>
</dbReference>
<reference evidence="12" key="1">
    <citation type="submission" date="2021-10" db="EMBL/GenBank/DDBJ databases">
        <title>Anaerobic single-cell dispensing facilitates the cultivation of human gut bacteria.</title>
        <authorList>
            <person name="Afrizal A."/>
        </authorList>
    </citation>
    <scope>NUCLEOTIDE SEQUENCE</scope>
    <source>
        <strain evidence="12">CLA-AA-H215</strain>
    </source>
</reference>
<evidence type="ECO:0000313" key="13">
    <source>
        <dbReference type="Proteomes" id="UP001198182"/>
    </source>
</evidence>
<comment type="caution">
    <text evidence="12">The sequence shown here is derived from an EMBL/GenBank/DDBJ whole genome shotgun (WGS) entry which is preliminary data.</text>
</comment>
<dbReference type="Gene3D" id="2.10.270.10">
    <property type="entry name" value="Cholin Binding"/>
    <property type="match status" value="1"/>
</dbReference>
<feature type="active site" description="Nucleophile" evidence="8">
    <location>
        <position position="664"/>
    </location>
</feature>
<dbReference type="InterPro" id="IPR038063">
    <property type="entry name" value="Transpep_catalytic_dom"/>
</dbReference>
<evidence type="ECO:0000256" key="5">
    <source>
        <dbReference type="ARBA" id="ARBA00022984"/>
    </source>
</evidence>
<evidence type="ECO:0000256" key="1">
    <source>
        <dbReference type="ARBA" id="ARBA00004752"/>
    </source>
</evidence>
<dbReference type="InterPro" id="IPR005490">
    <property type="entry name" value="LD_TPept_cat_dom"/>
</dbReference>
<keyword evidence="3" id="KW-0677">Repeat</keyword>
<keyword evidence="4 8" id="KW-0133">Cell shape</keyword>
<organism evidence="12 13">
    <name type="scientific">Hominifimenecus microfluidus</name>
    <dbReference type="NCBI Taxonomy" id="2885348"/>
    <lineage>
        <taxon>Bacteria</taxon>
        <taxon>Bacillati</taxon>
        <taxon>Bacillota</taxon>
        <taxon>Clostridia</taxon>
        <taxon>Lachnospirales</taxon>
        <taxon>Lachnospiraceae</taxon>
        <taxon>Hominifimenecus</taxon>
    </lineage>
</organism>
<dbReference type="GO" id="GO:0071555">
    <property type="term" value="P:cell wall organization"/>
    <property type="evidence" value="ECO:0007669"/>
    <property type="project" value="UniProtKB-UniRule"/>
</dbReference>
<dbReference type="InterPro" id="IPR038255">
    <property type="entry name" value="PBS_linker_sf"/>
</dbReference>
<keyword evidence="13" id="KW-1185">Reference proteome</keyword>
<dbReference type="Pfam" id="PF13946">
    <property type="entry name" value="DUF4214"/>
    <property type="match status" value="3"/>
</dbReference>
<keyword evidence="5 8" id="KW-0573">Peptidoglycan synthesis</keyword>
<evidence type="ECO:0000256" key="4">
    <source>
        <dbReference type="ARBA" id="ARBA00022960"/>
    </source>
</evidence>
<name>A0AAE3E7V8_9FIRM</name>
<dbReference type="Pfam" id="PF03734">
    <property type="entry name" value="YkuD"/>
    <property type="match status" value="1"/>
</dbReference>
<evidence type="ECO:0000256" key="2">
    <source>
        <dbReference type="ARBA" id="ARBA00022679"/>
    </source>
</evidence>
<feature type="compositionally biased region" description="Low complexity" evidence="9">
    <location>
        <begin position="84"/>
        <end position="110"/>
    </location>
</feature>
<dbReference type="PROSITE" id="PS51170">
    <property type="entry name" value="CW"/>
    <property type="match status" value="2"/>
</dbReference>
<dbReference type="Proteomes" id="UP001198182">
    <property type="component" value="Unassembled WGS sequence"/>
</dbReference>
<dbReference type="CDD" id="cd16913">
    <property type="entry name" value="YkuD_like"/>
    <property type="match status" value="1"/>
</dbReference>
<evidence type="ECO:0000256" key="7">
    <source>
        <dbReference type="PROSITE-ProRule" id="PRU00591"/>
    </source>
</evidence>
<evidence type="ECO:0000256" key="8">
    <source>
        <dbReference type="PROSITE-ProRule" id="PRU01373"/>
    </source>
</evidence>
<comment type="pathway">
    <text evidence="1 8">Cell wall biogenesis; peptidoglycan biosynthesis.</text>
</comment>
<sequence>MKLKRIMALGLCVSTVLASTFVSATPTETSGLASAQVTVVEESSDSLPEAFAETALDETESQASESEFTEAVPAEVTETEAAETEVTAESTAESTSIPETSASETIEAEAASTEANDLAGFVTRLYQICLDRTPDANGLQSWIDVLQNHRDSGAGVAFGFVFSPEYQKKNTSNDEYVTMLYRVMLGREPDASGKASWIKLMQDGVTRKYIFAGFIGSKEFTGICNSYGVDRGDYQSDDVRDRQPAVTSFVVRLYREVLGRSYDPNGLTNWVTGLLNKTIKGSECAWGFLNSDEFIKKNVSDSEFLDILYNVFFDRGADTSGKQAWQKVLDSGLSRQHVVSGFAGSQEYLKLCASYGIEAAPEVIRSTENRDQNQDLTALVMRYYTYALGRKPLARDLNDWTGRLISKSISGTDLTLGFFTCDEYANRGRSNSEFVSDVYLAMLGRSVDAPGLNNWISLLNSGTSRRAVCTMLADSQEFIDQCNRLGIVYAVDGWNNGLYYYKNGKKLSGWQTISGNQYYFNPNNGNEKQTGWGYVDGYKYYFGDNGVLRTDLRNVLGKQSSYFIRIIRDKNVVQVYAKDGSNGYIIPVVNFVCSTGGSNTPLGTFRTQNQYRWHELMGPCWGQWCTRIVNGVLFHSVFYSENGNASTLSVSAYNKLGVTASHGCIRLTAGDAKWIYDNCSLGTTVQIVEDGDIGRYGKPSAYKLSSSHTWDPTDPNMYYKCRQKGCH</sequence>
<dbReference type="Gene3D" id="1.10.3130.20">
    <property type="entry name" value="Phycobilisome linker domain"/>
    <property type="match status" value="3"/>
</dbReference>
<dbReference type="GO" id="GO:0008360">
    <property type="term" value="P:regulation of cell shape"/>
    <property type="evidence" value="ECO:0007669"/>
    <property type="project" value="UniProtKB-UniRule"/>
</dbReference>
<gene>
    <name evidence="12" type="ORF">LKD81_03930</name>
</gene>
<evidence type="ECO:0000256" key="3">
    <source>
        <dbReference type="ARBA" id="ARBA00022737"/>
    </source>
</evidence>
<evidence type="ECO:0000256" key="10">
    <source>
        <dbReference type="SAM" id="SignalP"/>
    </source>
</evidence>
<feature type="chain" id="PRO_5042024881" evidence="10">
    <location>
        <begin position="25"/>
        <end position="727"/>
    </location>
</feature>
<dbReference type="GO" id="GO:0005576">
    <property type="term" value="C:extracellular region"/>
    <property type="evidence" value="ECO:0007669"/>
    <property type="project" value="TreeGrafter"/>
</dbReference>
<dbReference type="GO" id="GO:0016740">
    <property type="term" value="F:transferase activity"/>
    <property type="evidence" value="ECO:0007669"/>
    <property type="project" value="UniProtKB-KW"/>
</dbReference>
<dbReference type="InterPro" id="IPR018337">
    <property type="entry name" value="Cell_wall/Cho-bd_repeat"/>
</dbReference>
<dbReference type="AlphaFoldDB" id="A0AAE3E7V8"/>
<feature type="region of interest" description="Disordered" evidence="9">
    <location>
        <begin position="58"/>
        <end position="110"/>
    </location>
</feature>
<keyword evidence="6 8" id="KW-0961">Cell wall biogenesis/degradation</keyword>
<feature type="active site" description="Proton donor/acceptor" evidence="8">
    <location>
        <position position="635"/>
    </location>
</feature>
<feature type="repeat" description="Cell wall-binding" evidence="7">
    <location>
        <begin position="507"/>
        <end position="526"/>
    </location>
</feature>
<accession>A0AAE3E7V8</accession>
<feature type="repeat" description="Cell wall-binding" evidence="7">
    <location>
        <begin position="529"/>
        <end position="548"/>
    </location>
</feature>
<evidence type="ECO:0000313" key="12">
    <source>
        <dbReference type="EMBL" id="MCC2230151.1"/>
    </source>
</evidence>
<dbReference type="Gene3D" id="2.40.440.10">
    <property type="entry name" value="L,D-transpeptidase catalytic domain-like"/>
    <property type="match status" value="1"/>
</dbReference>
<dbReference type="RefSeq" id="WP_308452861.1">
    <property type="nucleotide sequence ID" value="NZ_JAJEQR010000008.1"/>
</dbReference>
<dbReference type="SUPFAM" id="SSF69360">
    <property type="entry name" value="Cell wall binding repeat"/>
    <property type="match status" value="1"/>
</dbReference>
<proteinExistence type="predicted"/>
<evidence type="ECO:0000259" key="11">
    <source>
        <dbReference type="PROSITE" id="PS52029"/>
    </source>
</evidence>